<protein>
    <submittedName>
        <fullName evidence="2">Uncharacterized protein</fullName>
    </submittedName>
</protein>
<feature type="region of interest" description="Disordered" evidence="1">
    <location>
        <begin position="286"/>
        <end position="355"/>
    </location>
</feature>
<sequence>MSTMSVFISKFLLSKKRYQGKWSSICWLTTVGPRRETFQMQNMPENHYLPLGRSIRLGVLVESAQEIEVLYNRFPSKSDDPLVFKYPLLSRRLNRISNLRAEQSHGITVFRISALTSLMLQRCSSSAYIVAQRLWLSPLAAIIESVWPFRWYWNLPHEYIRWLLDHETLRKVLPASNSKNCPKYVVEKDIQELRVRENITFFEERKRILDQQKKAKEKSYAAVLKKATERIDAFTQTPPLPNINRKRIEIPTLTYVEVTTQTAESDDSCGLDIRPYVPKKITAVATEKDSRPGRLPRRRTPCPGDGSRSRSRLRPRSRSHDQVCNDLRVSHHGRHLSSRNQRHQIMERISREDPL</sequence>
<dbReference type="EMBL" id="JAJSOF020000043">
    <property type="protein sequence ID" value="KAJ4425476.1"/>
    <property type="molecule type" value="Genomic_DNA"/>
</dbReference>
<name>A0ABQ8RUY2_PERAM</name>
<gene>
    <name evidence="2" type="ORF">ANN_28092</name>
</gene>
<reference evidence="2 3" key="1">
    <citation type="journal article" date="2022" name="Allergy">
        <title>Genome assembly and annotation of Periplaneta americana reveal a comprehensive cockroach allergen profile.</title>
        <authorList>
            <person name="Wang L."/>
            <person name="Xiong Q."/>
            <person name="Saelim N."/>
            <person name="Wang L."/>
            <person name="Nong W."/>
            <person name="Wan A.T."/>
            <person name="Shi M."/>
            <person name="Liu X."/>
            <person name="Cao Q."/>
            <person name="Hui J.H.L."/>
            <person name="Sookrung N."/>
            <person name="Leung T.F."/>
            <person name="Tungtrongchitr A."/>
            <person name="Tsui S.K.W."/>
        </authorList>
    </citation>
    <scope>NUCLEOTIDE SEQUENCE [LARGE SCALE GENOMIC DNA]</scope>
    <source>
        <strain evidence="2">PWHHKU_190912</strain>
    </source>
</reference>
<keyword evidence="3" id="KW-1185">Reference proteome</keyword>
<evidence type="ECO:0000313" key="2">
    <source>
        <dbReference type="EMBL" id="KAJ4425476.1"/>
    </source>
</evidence>
<feature type="compositionally biased region" description="Basic residues" evidence="1">
    <location>
        <begin position="330"/>
        <end position="342"/>
    </location>
</feature>
<feature type="compositionally biased region" description="Basic and acidic residues" evidence="1">
    <location>
        <begin position="344"/>
        <end position="355"/>
    </location>
</feature>
<accession>A0ABQ8RUY2</accession>
<dbReference type="Proteomes" id="UP001148838">
    <property type="component" value="Unassembled WGS sequence"/>
</dbReference>
<organism evidence="2 3">
    <name type="scientific">Periplaneta americana</name>
    <name type="common">American cockroach</name>
    <name type="synonym">Blatta americana</name>
    <dbReference type="NCBI Taxonomy" id="6978"/>
    <lineage>
        <taxon>Eukaryota</taxon>
        <taxon>Metazoa</taxon>
        <taxon>Ecdysozoa</taxon>
        <taxon>Arthropoda</taxon>
        <taxon>Hexapoda</taxon>
        <taxon>Insecta</taxon>
        <taxon>Pterygota</taxon>
        <taxon>Neoptera</taxon>
        <taxon>Polyneoptera</taxon>
        <taxon>Dictyoptera</taxon>
        <taxon>Blattodea</taxon>
        <taxon>Blattoidea</taxon>
        <taxon>Blattidae</taxon>
        <taxon>Blattinae</taxon>
        <taxon>Periplaneta</taxon>
    </lineage>
</organism>
<comment type="caution">
    <text evidence="2">The sequence shown here is derived from an EMBL/GenBank/DDBJ whole genome shotgun (WGS) entry which is preliminary data.</text>
</comment>
<evidence type="ECO:0000256" key="1">
    <source>
        <dbReference type="SAM" id="MobiDB-lite"/>
    </source>
</evidence>
<proteinExistence type="predicted"/>
<evidence type="ECO:0000313" key="3">
    <source>
        <dbReference type="Proteomes" id="UP001148838"/>
    </source>
</evidence>